<name>A0A1D6P5M7_MAIZE</name>
<reference evidence="1" key="1">
    <citation type="submission" date="2015-12" db="EMBL/GenBank/DDBJ databases">
        <title>Update maize B73 reference genome by single molecule sequencing technologies.</title>
        <authorList>
            <consortium name="Maize Genome Sequencing Project"/>
            <person name="Ware D."/>
        </authorList>
    </citation>
    <scope>NUCLEOTIDE SEQUENCE</scope>
    <source>
        <tissue evidence="1">Seedling</tissue>
    </source>
</reference>
<gene>
    <name evidence="1" type="ORF">ZEAMMB73_Zm00001d046953</name>
</gene>
<dbReference type="AlphaFoldDB" id="A0A1D6P5M7"/>
<proteinExistence type="predicted"/>
<sequence>MTSNGSLKAHVQNPYTRGASNDAQEASKMLNLLRSSLFLSIPVFFIRMVCPSIPFLSTLLSMHCGPFLMGDLLKWILKGNMLVRGRLMHGWSNLVMS</sequence>
<protein>
    <submittedName>
        <fullName evidence="1">Copper-transporting ATPase RAN1</fullName>
    </submittedName>
</protein>
<evidence type="ECO:0000313" key="1">
    <source>
        <dbReference type="EMBL" id="AQL05238.1"/>
    </source>
</evidence>
<organism evidence="1">
    <name type="scientific">Zea mays</name>
    <name type="common">Maize</name>
    <dbReference type="NCBI Taxonomy" id="4577"/>
    <lineage>
        <taxon>Eukaryota</taxon>
        <taxon>Viridiplantae</taxon>
        <taxon>Streptophyta</taxon>
        <taxon>Embryophyta</taxon>
        <taxon>Tracheophyta</taxon>
        <taxon>Spermatophyta</taxon>
        <taxon>Magnoliopsida</taxon>
        <taxon>Liliopsida</taxon>
        <taxon>Poales</taxon>
        <taxon>Poaceae</taxon>
        <taxon>PACMAD clade</taxon>
        <taxon>Panicoideae</taxon>
        <taxon>Andropogonodae</taxon>
        <taxon>Andropogoneae</taxon>
        <taxon>Tripsacinae</taxon>
        <taxon>Zea</taxon>
    </lineage>
</organism>
<dbReference type="EMBL" id="CM000785">
    <property type="protein sequence ID" value="AQL05238.1"/>
    <property type="molecule type" value="Genomic_DNA"/>
</dbReference>
<accession>A0A1D6P5M7</accession>